<name>A0A1F2WM38_9ACTN</name>
<comment type="caution">
    <text evidence="10">The sequence shown here is derived from an EMBL/GenBank/DDBJ whole genome shotgun (WGS) entry which is preliminary data.</text>
</comment>
<feature type="transmembrane region" description="Helical" evidence="7">
    <location>
        <begin position="105"/>
        <end position="126"/>
    </location>
</feature>
<keyword evidence="4 7" id="KW-0812">Transmembrane</keyword>
<dbReference type="Gene3D" id="1.20.1510.10">
    <property type="entry name" value="Cation efflux protein transmembrane domain"/>
    <property type="match status" value="1"/>
</dbReference>
<dbReference type="PANTHER" id="PTHR43840">
    <property type="entry name" value="MITOCHONDRIAL METAL TRANSPORTER 1-RELATED"/>
    <property type="match status" value="1"/>
</dbReference>
<dbReference type="InterPro" id="IPR050291">
    <property type="entry name" value="CDF_Transporter"/>
</dbReference>
<evidence type="ECO:0000256" key="2">
    <source>
        <dbReference type="ARBA" id="ARBA00008114"/>
    </source>
</evidence>
<keyword evidence="3" id="KW-0813">Transport</keyword>
<dbReference type="NCBIfam" id="TIGR01297">
    <property type="entry name" value="CDF"/>
    <property type="match status" value="1"/>
</dbReference>
<gene>
    <name evidence="10" type="ORF">A2Y75_11750</name>
</gene>
<dbReference type="SUPFAM" id="SSF160240">
    <property type="entry name" value="Cation efflux protein cytoplasmic domain-like"/>
    <property type="match status" value="1"/>
</dbReference>
<dbReference type="Gene3D" id="3.30.70.1350">
    <property type="entry name" value="Cation efflux protein, cytoplasmic domain"/>
    <property type="match status" value="1"/>
</dbReference>
<feature type="transmembrane region" description="Helical" evidence="7">
    <location>
        <begin position="180"/>
        <end position="199"/>
    </location>
</feature>
<feature type="transmembrane region" description="Helical" evidence="7">
    <location>
        <begin position="41"/>
        <end position="62"/>
    </location>
</feature>
<proteinExistence type="inferred from homology"/>
<dbReference type="InterPro" id="IPR036837">
    <property type="entry name" value="Cation_efflux_CTD_sf"/>
</dbReference>
<evidence type="ECO:0000256" key="5">
    <source>
        <dbReference type="ARBA" id="ARBA00022989"/>
    </source>
</evidence>
<dbReference type="InterPro" id="IPR058533">
    <property type="entry name" value="Cation_efflux_TM"/>
</dbReference>
<evidence type="ECO:0000259" key="8">
    <source>
        <dbReference type="Pfam" id="PF01545"/>
    </source>
</evidence>
<evidence type="ECO:0000313" key="11">
    <source>
        <dbReference type="Proteomes" id="UP000177876"/>
    </source>
</evidence>
<dbReference type="EMBL" id="MELK01000029">
    <property type="protein sequence ID" value="OFW57904.1"/>
    <property type="molecule type" value="Genomic_DNA"/>
</dbReference>
<dbReference type="AlphaFoldDB" id="A0A1F2WM38"/>
<protein>
    <submittedName>
        <fullName evidence="10">Cation transporter</fullName>
    </submittedName>
</protein>
<dbReference type="InterPro" id="IPR027470">
    <property type="entry name" value="Cation_efflux_CTD"/>
</dbReference>
<comment type="similarity">
    <text evidence="2">Belongs to the cation diffusion facilitator (CDF) transporter (TC 2.A.4) family.</text>
</comment>
<dbReference type="Pfam" id="PF16916">
    <property type="entry name" value="ZT_dimer"/>
    <property type="match status" value="1"/>
</dbReference>
<evidence type="ECO:0000259" key="9">
    <source>
        <dbReference type="Pfam" id="PF16916"/>
    </source>
</evidence>
<keyword evidence="6 7" id="KW-0472">Membrane</keyword>
<dbReference type="InterPro" id="IPR002524">
    <property type="entry name" value="Cation_efflux"/>
</dbReference>
<feature type="transmembrane region" description="Helical" evidence="7">
    <location>
        <begin position="68"/>
        <end position="84"/>
    </location>
</feature>
<dbReference type="GO" id="GO:0008324">
    <property type="term" value="F:monoatomic cation transmembrane transporter activity"/>
    <property type="evidence" value="ECO:0007669"/>
    <property type="project" value="InterPro"/>
</dbReference>
<evidence type="ECO:0000313" key="10">
    <source>
        <dbReference type="EMBL" id="OFW57904.1"/>
    </source>
</evidence>
<dbReference type="PANTHER" id="PTHR43840:SF15">
    <property type="entry name" value="MITOCHONDRIAL METAL TRANSPORTER 1-RELATED"/>
    <property type="match status" value="1"/>
</dbReference>
<feature type="domain" description="Cation efflux protein cytoplasmic" evidence="9">
    <location>
        <begin position="234"/>
        <end position="311"/>
    </location>
</feature>
<evidence type="ECO:0000256" key="6">
    <source>
        <dbReference type="ARBA" id="ARBA00023136"/>
    </source>
</evidence>
<reference evidence="10 11" key="1">
    <citation type="journal article" date="2016" name="Nat. Commun.">
        <title>Thousands of microbial genomes shed light on interconnected biogeochemical processes in an aquifer system.</title>
        <authorList>
            <person name="Anantharaman K."/>
            <person name="Brown C.T."/>
            <person name="Hug L.A."/>
            <person name="Sharon I."/>
            <person name="Castelle C.J."/>
            <person name="Probst A.J."/>
            <person name="Thomas B.C."/>
            <person name="Singh A."/>
            <person name="Wilkins M.J."/>
            <person name="Karaoz U."/>
            <person name="Brodie E.L."/>
            <person name="Williams K.H."/>
            <person name="Hubbard S.S."/>
            <person name="Banfield J.F."/>
        </authorList>
    </citation>
    <scope>NUCLEOTIDE SEQUENCE [LARGE SCALE GENOMIC DNA]</scope>
</reference>
<dbReference type="Pfam" id="PF01545">
    <property type="entry name" value="Cation_efflux"/>
    <property type="match status" value="1"/>
</dbReference>
<dbReference type="GO" id="GO:0016020">
    <property type="term" value="C:membrane"/>
    <property type="evidence" value="ECO:0007669"/>
    <property type="project" value="UniProtKB-SubCell"/>
</dbReference>
<dbReference type="Proteomes" id="UP000177876">
    <property type="component" value="Unassembled WGS sequence"/>
</dbReference>
<evidence type="ECO:0000256" key="1">
    <source>
        <dbReference type="ARBA" id="ARBA00004141"/>
    </source>
</evidence>
<feature type="domain" description="Cation efflux protein transmembrane" evidence="8">
    <location>
        <begin position="40"/>
        <end position="222"/>
    </location>
</feature>
<keyword evidence="5 7" id="KW-1133">Transmembrane helix</keyword>
<accession>A0A1F2WM38</accession>
<feature type="transmembrane region" description="Helical" evidence="7">
    <location>
        <begin position="138"/>
        <end position="160"/>
    </location>
</feature>
<dbReference type="SUPFAM" id="SSF161111">
    <property type="entry name" value="Cation efflux protein transmembrane domain-like"/>
    <property type="match status" value="1"/>
</dbReference>
<organism evidence="10 11">
    <name type="scientific">Candidatus Solincola sediminis</name>
    <dbReference type="NCBI Taxonomy" id="1797199"/>
    <lineage>
        <taxon>Bacteria</taxon>
        <taxon>Bacillati</taxon>
        <taxon>Actinomycetota</taxon>
        <taxon>Candidatus Geothermincolia</taxon>
        <taxon>Candidatus Geothermincolales</taxon>
        <taxon>Candidatus Geothermincolaceae</taxon>
        <taxon>Candidatus Solincola</taxon>
    </lineage>
</organism>
<dbReference type="FunFam" id="1.20.1510.10:FF:000006">
    <property type="entry name" value="Divalent cation efflux transporter"/>
    <property type="match status" value="1"/>
</dbReference>
<comment type="subcellular location">
    <subcellularLocation>
        <location evidence="1">Membrane</location>
        <topology evidence="1">Multi-pass membrane protein</topology>
    </subcellularLocation>
</comment>
<evidence type="ECO:0000256" key="7">
    <source>
        <dbReference type="SAM" id="Phobius"/>
    </source>
</evidence>
<dbReference type="InterPro" id="IPR027469">
    <property type="entry name" value="Cation_efflux_TMD_sf"/>
</dbReference>
<sequence>MARLETSDKECHVHKRDHVHGITDPIMLTTARGIWAVKWSLLGLMVTAGFQLFVVIITGSVALLADTVHNFGDALTAVPLWIAFRLGRRKSTARFTYGYGRVEDLAGVIVVLTILASAVFAAYASIMRLLHPRTLSNLWVIVVASFIGFVGNEAVAIFRIKVGKEIGSAALVADGKHARVDGLTSLGVLIGAVGVYAGLRLADPIMGLIITVAILRIVWESGQAVFTRLLDGIDPEVVHEMRHAVLDVEGVQEISGARVRWLGHRMYAELNITVCADMSVEAAHQIAVEVRHQLLHCLEYLSDATIHVDPEHAAGYEYHCVEEHEHDNLPSHSH</sequence>
<evidence type="ECO:0000256" key="3">
    <source>
        <dbReference type="ARBA" id="ARBA00022448"/>
    </source>
</evidence>
<evidence type="ECO:0000256" key="4">
    <source>
        <dbReference type="ARBA" id="ARBA00022692"/>
    </source>
</evidence>
<dbReference type="STRING" id="1797197.A2Y75_11750"/>